<evidence type="ECO:0000259" key="13">
    <source>
        <dbReference type="PROSITE" id="PS51192"/>
    </source>
</evidence>
<dbReference type="GO" id="GO:0051321">
    <property type="term" value="P:meiotic cell cycle"/>
    <property type="evidence" value="ECO:0007669"/>
    <property type="project" value="UniProtKB-KW"/>
</dbReference>
<gene>
    <name evidence="15" type="ORF">GWI33_006598</name>
</gene>
<dbReference type="Pfam" id="PF00270">
    <property type="entry name" value="DEAD"/>
    <property type="match status" value="1"/>
</dbReference>
<comment type="similarity">
    <text evidence="1">Belongs to the helicase family. SKI2 subfamily.</text>
</comment>
<organism evidence="15 16">
    <name type="scientific">Rhynchophorus ferrugineus</name>
    <name type="common">Red palm weevil</name>
    <name type="synonym">Curculio ferrugineus</name>
    <dbReference type="NCBI Taxonomy" id="354439"/>
    <lineage>
        <taxon>Eukaryota</taxon>
        <taxon>Metazoa</taxon>
        <taxon>Ecdysozoa</taxon>
        <taxon>Arthropoda</taxon>
        <taxon>Hexapoda</taxon>
        <taxon>Insecta</taxon>
        <taxon>Pterygota</taxon>
        <taxon>Neoptera</taxon>
        <taxon>Endopterygota</taxon>
        <taxon>Coleoptera</taxon>
        <taxon>Polyphaga</taxon>
        <taxon>Cucujiformia</taxon>
        <taxon>Curculionidae</taxon>
        <taxon>Dryophthorinae</taxon>
        <taxon>Rhynchophorus</taxon>
    </lineage>
</organism>
<dbReference type="PROSITE" id="PS50835">
    <property type="entry name" value="IG_LIKE"/>
    <property type="match status" value="1"/>
</dbReference>
<dbReference type="InterPro" id="IPR036179">
    <property type="entry name" value="Ig-like_dom_sf"/>
</dbReference>
<keyword evidence="2" id="KW-0547">Nucleotide-binding</keyword>
<dbReference type="Gene3D" id="1.10.3380.10">
    <property type="entry name" value="Sec63 N-terminal domain-like domain"/>
    <property type="match status" value="1"/>
</dbReference>
<evidence type="ECO:0000259" key="14">
    <source>
        <dbReference type="PROSITE" id="PS51194"/>
    </source>
</evidence>
<evidence type="ECO:0000256" key="7">
    <source>
        <dbReference type="ARBA" id="ARBA00023254"/>
    </source>
</evidence>
<dbReference type="InterPro" id="IPR004179">
    <property type="entry name" value="Sec63-dom"/>
</dbReference>
<dbReference type="SUPFAM" id="SSF52540">
    <property type="entry name" value="P-loop containing nucleoside triphosphate hydrolases"/>
    <property type="match status" value="1"/>
</dbReference>
<feature type="region of interest" description="Disordered" evidence="11">
    <location>
        <begin position="854"/>
        <end position="877"/>
    </location>
</feature>
<evidence type="ECO:0000256" key="3">
    <source>
        <dbReference type="ARBA" id="ARBA00022801"/>
    </source>
</evidence>
<evidence type="ECO:0000256" key="5">
    <source>
        <dbReference type="ARBA" id="ARBA00022840"/>
    </source>
</evidence>
<proteinExistence type="inferred from homology"/>
<dbReference type="GO" id="GO:0043138">
    <property type="term" value="F:3'-5' DNA helicase activity"/>
    <property type="evidence" value="ECO:0007669"/>
    <property type="project" value="UniProtKB-EC"/>
</dbReference>
<feature type="compositionally biased region" description="Polar residues" evidence="11">
    <location>
        <begin position="1145"/>
        <end position="1161"/>
    </location>
</feature>
<evidence type="ECO:0000256" key="11">
    <source>
        <dbReference type="SAM" id="MobiDB-lite"/>
    </source>
</evidence>
<dbReference type="EMBL" id="JAACXV010000331">
    <property type="protein sequence ID" value="KAF7279928.1"/>
    <property type="molecule type" value="Genomic_DNA"/>
</dbReference>
<dbReference type="InterPro" id="IPR001650">
    <property type="entry name" value="Helicase_C-like"/>
</dbReference>
<feature type="region of interest" description="Disordered" evidence="11">
    <location>
        <begin position="957"/>
        <end position="984"/>
    </location>
</feature>
<keyword evidence="6" id="KW-0413">Isomerase</keyword>
<dbReference type="SUPFAM" id="SSF46785">
    <property type="entry name" value="Winged helix' DNA-binding domain"/>
    <property type="match status" value="1"/>
</dbReference>
<dbReference type="SUPFAM" id="SSF48726">
    <property type="entry name" value="Immunoglobulin"/>
    <property type="match status" value="1"/>
</dbReference>
<dbReference type="Proteomes" id="UP000625711">
    <property type="component" value="Unassembled WGS sequence"/>
</dbReference>
<dbReference type="FunFam" id="1.10.10.10:FF:000012">
    <property type="entry name" value="U5 small nuclear ribonucleoprotein helicase"/>
    <property type="match status" value="1"/>
</dbReference>
<dbReference type="GO" id="GO:0005524">
    <property type="term" value="F:ATP binding"/>
    <property type="evidence" value="ECO:0007669"/>
    <property type="project" value="UniProtKB-KW"/>
</dbReference>
<dbReference type="PANTHER" id="PTHR47835:SF3">
    <property type="entry name" value="HELICASE FOR MEIOSIS 1"/>
    <property type="match status" value="1"/>
</dbReference>
<dbReference type="Pfam" id="PF02889">
    <property type="entry name" value="Sec63"/>
    <property type="match status" value="1"/>
</dbReference>
<keyword evidence="5" id="KW-0067">ATP-binding</keyword>
<dbReference type="OrthoDB" id="5575at2759"/>
<dbReference type="Pfam" id="PF00271">
    <property type="entry name" value="Helicase_C"/>
    <property type="match status" value="1"/>
</dbReference>
<dbReference type="InterPro" id="IPR007110">
    <property type="entry name" value="Ig-like_dom"/>
</dbReference>
<keyword evidence="4" id="KW-0347">Helicase</keyword>
<keyword evidence="3" id="KW-0378">Hydrolase</keyword>
<evidence type="ECO:0000313" key="16">
    <source>
        <dbReference type="Proteomes" id="UP000625711"/>
    </source>
</evidence>
<dbReference type="PROSITE" id="PS51194">
    <property type="entry name" value="HELICASE_CTER"/>
    <property type="match status" value="1"/>
</dbReference>
<dbReference type="InterPro" id="IPR036390">
    <property type="entry name" value="WH_DNA-bd_sf"/>
</dbReference>
<protein>
    <recommendedName>
        <fullName evidence="9">DNA 3'-5' helicase</fullName>
        <ecNumber evidence="9">5.6.2.4</ecNumber>
    </recommendedName>
</protein>
<evidence type="ECO:0000256" key="6">
    <source>
        <dbReference type="ARBA" id="ARBA00023235"/>
    </source>
</evidence>
<dbReference type="InterPro" id="IPR013783">
    <property type="entry name" value="Ig-like_fold"/>
</dbReference>
<dbReference type="SMART" id="SM00490">
    <property type="entry name" value="HELICc"/>
    <property type="match status" value="1"/>
</dbReference>
<feature type="region of interest" description="Disordered" evidence="11">
    <location>
        <begin position="1145"/>
        <end position="1166"/>
    </location>
</feature>
<evidence type="ECO:0000256" key="4">
    <source>
        <dbReference type="ARBA" id="ARBA00022806"/>
    </source>
</evidence>
<dbReference type="SUPFAM" id="SSF158702">
    <property type="entry name" value="Sec63 N-terminal domain-like"/>
    <property type="match status" value="1"/>
</dbReference>
<dbReference type="GO" id="GO:0016787">
    <property type="term" value="F:hydrolase activity"/>
    <property type="evidence" value="ECO:0007669"/>
    <property type="project" value="UniProtKB-KW"/>
</dbReference>
<dbReference type="Gene3D" id="2.60.40.10">
    <property type="entry name" value="Immunoglobulins"/>
    <property type="match status" value="1"/>
</dbReference>
<dbReference type="InterPro" id="IPR027417">
    <property type="entry name" value="P-loop_NTPase"/>
</dbReference>
<evidence type="ECO:0000313" key="15">
    <source>
        <dbReference type="EMBL" id="KAF7279928.1"/>
    </source>
</evidence>
<dbReference type="InterPro" id="IPR052247">
    <property type="entry name" value="Meiotic_Crossover_Helicase"/>
</dbReference>
<feature type="compositionally biased region" description="Basic residues" evidence="11">
    <location>
        <begin position="957"/>
        <end position="966"/>
    </location>
</feature>
<dbReference type="GO" id="GO:0003676">
    <property type="term" value="F:nucleic acid binding"/>
    <property type="evidence" value="ECO:0007669"/>
    <property type="project" value="InterPro"/>
</dbReference>
<comment type="catalytic activity">
    <reaction evidence="10">
        <text>ATP + H2O = ADP + phosphate + H(+)</text>
        <dbReference type="Rhea" id="RHEA:13065"/>
        <dbReference type="ChEBI" id="CHEBI:15377"/>
        <dbReference type="ChEBI" id="CHEBI:15378"/>
        <dbReference type="ChEBI" id="CHEBI:30616"/>
        <dbReference type="ChEBI" id="CHEBI:43474"/>
        <dbReference type="ChEBI" id="CHEBI:456216"/>
        <dbReference type="EC" id="5.6.2.4"/>
    </reaction>
</comment>
<dbReference type="Gene3D" id="1.10.10.10">
    <property type="entry name" value="Winged helix-like DNA-binding domain superfamily/Winged helix DNA-binding domain"/>
    <property type="match status" value="1"/>
</dbReference>
<dbReference type="PROSITE" id="PS51192">
    <property type="entry name" value="HELICASE_ATP_BIND_1"/>
    <property type="match status" value="1"/>
</dbReference>
<dbReference type="CDD" id="cd18795">
    <property type="entry name" value="SF2_C_Ski2"/>
    <property type="match status" value="1"/>
</dbReference>
<dbReference type="Gene3D" id="3.40.50.300">
    <property type="entry name" value="P-loop containing nucleotide triphosphate hydrolases"/>
    <property type="match status" value="2"/>
</dbReference>
<evidence type="ECO:0000259" key="12">
    <source>
        <dbReference type="PROSITE" id="PS50835"/>
    </source>
</evidence>
<dbReference type="InterPro" id="IPR011545">
    <property type="entry name" value="DEAD/DEAH_box_helicase_dom"/>
</dbReference>
<reference evidence="15" key="1">
    <citation type="submission" date="2020-08" db="EMBL/GenBank/DDBJ databases">
        <title>Genome sequencing and assembly of the red palm weevil Rhynchophorus ferrugineus.</title>
        <authorList>
            <person name="Dias G.B."/>
            <person name="Bergman C.M."/>
            <person name="Manee M."/>
        </authorList>
    </citation>
    <scope>NUCLEOTIDE SEQUENCE</scope>
    <source>
        <strain evidence="15">AA-2017</strain>
        <tissue evidence="15">Whole larva</tissue>
    </source>
</reference>
<dbReference type="SMART" id="SM00973">
    <property type="entry name" value="Sec63"/>
    <property type="match status" value="1"/>
</dbReference>
<evidence type="ECO:0000256" key="10">
    <source>
        <dbReference type="ARBA" id="ARBA00048988"/>
    </source>
</evidence>
<dbReference type="InterPro" id="IPR057842">
    <property type="entry name" value="WH_MER3"/>
</dbReference>
<feature type="domain" description="Helicase ATP-binding" evidence="13">
    <location>
        <begin position="34"/>
        <end position="217"/>
    </location>
</feature>
<feature type="domain" description="Ig-like" evidence="12">
    <location>
        <begin position="1593"/>
        <end position="1698"/>
    </location>
</feature>
<dbReference type="PANTHER" id="PTHR47835">
    <property type="entry name" value="HFM1, ATP DEPENDENT DNA HELICASE HOMOLOG"/>
    <property type="match status" value="1"/>
</dbReference>
<accession>A0A834MDM6</accession>
<evidence type="ECO:0000256" key="2">
    <source>
        <dbReference type="ARBA" id="ARBA00022741"/>
    </source>
</evidence>
<dbReference type="EC" id="5.6.2.4" evidence="9"/>
<name>A0A834MDM6_RHYFE</name>
<evidence type="ECO:0000256" key="1">
    <source>
        <dbReference type="ARBA" id="ARBA00010140"/>
    </source>
</evidence>
<dbReference type="InterPro" id="IPR036388">
    <property type="entry name" value="WH-like_DNA-bd_sf"/>
</dbReference>
<keyword evidence="7" id="KW-0469">Meiosis</keyword>
<dbReference type="InterPro" id="IPR014001">
    <property type="entry name" value="Helicase_ATP-bd"/>
</dbReference>
<evidence type="ECO:0000256" key="9">
    <source>
        <dbReference type="ARBA" id="ARBA00034808"/>
    </source>
</evidence>
<feature type="domain" description="Helicase C-terminal" evidence="14">
    <location>
        <begin position="255"/>
        <end position="444"/>
    </location>
</feature>
<dbReference type="Pfam" id="PF23445">
    <property type="entry name" value="WHD_SNRNP200"/>
    <property type="match status" value="1"/>
</dbReference>
<comment type="catalytic activity">
    <reaction evidence="8">
        <text>Couples ATP hydrolysis with the unwinding of duplex DNA by translocating in the 3'-5' direction.</text>
        <dbReference type="EC" id="5.6.2.4"/>
    </reaction>
</comment>
<evidence type="ECO:0000256" key="8">
    <source>
        <dbReference type="ARBA" id="ARBA00034617"/>
    </source>
</evidence>
<sequence length="1841" mass="210576">MSNNLRSINDIPLPYRIIFESYPCFNAVQSKVLDDAVFTDKSMVIAAPTGSGKSAIFEMAIVRILMTYSVADIKVIYISPVKALCQEKLIDWHRKFSEYDMQCIALTSDTDDIDPKSISNYHLIISTPEKWDVITRRWRDNQKLVSSINLFMIDEVHLLNADTRGSTLEVIVSRMKTIDTFILNQGFSKIRFIAVSATIPNVEDISEWIGPSGTASFYKFSEEVRPVKLNKIVCGFFFQPKRKSMFQFDLSLNYKLQYLIPKYSDGQPTLIFCNTRKSVEMTAKHLVENLQIRLSEQQKDILVNISSQLTDTKLKQYVLYGIAFHHAGLVRENRYSVEESFRQGHIPILVTTSTLAMGVNLPAHLVIIKSTKCYDCNEGYKDYDEVSIFQMIGRAGRCQFDTSATALILTTMQDKAKYEKMVACTQPIESNLHKHLTEHLNAEIVLKTITDLEVAMRWLSSTFLYVRAKKYPEKYKLPSGLTQEKIDKKLLDICQIDLNKLVAAGMVKLNQAIEISPTVVGEIMAKFYVAFDTMKLFTQITGNEIMIQLLAFFSKCHEFSEIRLRSNDKKCLNLLNKHSAKETVRFPMSGKIVTSDMKVNCIIQAILGNLEIQDQSLLNDSIRIMRCCERLSRCLIEYLETRKKCYVALLNATILAKCFKAKLWENSPYVAKQLTGVGQVFSLLFVKAGLTTFESIANTNPRIIEMHIGRKPPFGNNIVDHAKHIPRYSMKLVNKNSEIWLEIALENVEDLQVNSTVNLNSTMTLLIGDSDNNLIIYEKYSHSYMLDVPKIEKLIKIETADLYYISADFISDDWIGFDCNCKVELVPENLSKPSLNRNKQTMIDSYMQKTKTCTSNKKKITEDGGAENPNVRQSNGESYLNTENKENLYIGDQCNTSKNICTPSEKNIVETPSSTTKEDNLKLSDENIPMSQQFIFSAKKPIAQKRKRLLVGTKIKPRKIIPRKQSRQNSETTEDQTEQPPVQVTGEKVSFKDNVSPDLRYTVKEIVEPEQEELKLNSEERKDFIHFSNEIFGEEFMRLLEDHNKNIAETNGNDKEIIQNLTDKSNCAVADSGQKSPIMSNFYEINQSKSIKWRSPLIQSPCGRFSPSSTRNCVLDNGAPGNKENHHRNNEFNSGIQEYSFDFSRPTQSQHTDKIQTPSSRKTTKFPITDQDCRYDVTPSNKKQKVDTDIIDLEHFGLGNVKLNASNEKSVISQSSACDYFSQLDKQSSYQEVPRDNNKQICYSGSLTPDSLNSTLANTSSGNFRENSPVIVSNSPRAEVYVGEHAPNPHPQQGYQYSHSFRSRVAPYPSMTYRNQREPTVVREEAIFPSRYRDYPSSVVHFDGGVYLVEPPPAKRLFDQRTRPLIVHVPDSSPAYTPNYTPSNPRPYLHPYAEPQRAVEPIYYQESIPYPPVYEEVPPSNTFYEPPTPQRYPCLPVNRNSPQETILSQIQTPSQYFVPTSGRNVQPITEVTQASHDYGYKVTDKQERPSLERSRYHLKATYGCTPKKQLVHKPYVYRQNTVMKSPVSQRNFEEFEHRLNMAIASKDNEYTGNNTNNENNSSGYRFQDNNQVLINYFSILSISVQIHLEGIQINYVEVPTAVRNDSNRSAILDCNYSIRPGDTELTVKWYLNDDLIYQWIPPQNPQSLGILKDNIDLNYKASDDPKTVYRAIKINNPTTQIAGEYKCVVSTLADEDFSMKNMIVFEPETKMVIKKKMDNKYVNFSCLATDVYPSPKLLLYKDIKNNFHNKTTFFRVRLSIVEWDIKKNPDNGKFSIFIIGTDRVSELQPGSLIHCELKIPGTGYVKLKTLLYYPDTFIIRNGCADKSFYIFLIIIPFHLIN</sequence>
<comment type="caution">
    <text evidence="15">The sequence shown here is derived from an EMBL/GenBank/DDBJ whole genome shotgun (WGS) entry which is preliminary data.</text>
</comment>
<dbReference type="SMART" id="SM00487">
    <property type="entry name" value="DEXDc"/>
    <property type="match status" value="1"/>
</dbReference>
<keyword evidence="16" id="KW-1185">Reference proteome</keyword>